<sequence length="58" mass="6073">MLMPRPKPKVALGGYSVLLDAVDAVDAVDDGSEVGHLHLSKVYPGAVDAEDAENLVVK</sequence>
<evidence type="ECO:0000313" key="1">
    <source>
        <dbReference type="EMBL" id="KAG9508313.1"/>
    </source>
</evidence>
<proteinExistence type="predicted"/>
<protein>
    <submittedName>
        <fullName evidence="1">Uncharacterized protein</fullName>
    </submittedName>
</protein>
<dbReference type="RefSeq" id="XP_044687312.1">
    <property type="nucleotide sequence ID" value="XM_044819610.1"/>
</dbReference>
<comment type="caution">
    <text evidence="1">The sequence shown here is derived from an EMBL/GenBank/DDBJ whole genome shotgun (WGS) entry which is preliminary data.</text>
</comment>
<gene>
    <name evidence="1" type="ORF">J7337_001877</name>
</gene>
<evidence type="ECO:0000313" key="2">
    <source>
        <dbReference type="Proteomes" id="UP000827133"/>
    </source>
</evidence>
<dbReference type="Proteomes" id="UP000827133">
    <property type="component" value="Unassembled WGS sequence"/>
</dbReference>
<accession>A0A9P8IWT4</accession>
<keyword evidence="2" id="KW-1185">Reference proteome</keyword>
<reference evidence="1" key="1">
    <citation type="journal article" date="2021" name="Mol. Plant Microbe Interact.">
        <title>Telomere to telomere genome assembly of Fusarium musae F31, causal agent of crown rot disease of banana.</title>
        <authorList>
            <person name="Degradi L."/>
            <person name="Tava V."/>
            <person name="Kunova A."/>
            <person name="Cortesi P."/>
            <person name="Saracchi M."/>
            <person name="Pasquali M."/>
        </authorList>
    </citation>
    <scope>NUCLEOTIDE SEQUENCE</scope>
    <source>
        <strain evidence="1">F31</strain>
    </source>
</reference>
<organism evidence="1 2">
    <name type="scientific">Fusarium musae</name>
    <dbReference type="NCBI Taxonomy" id="1042133"/>
    <lineage>
        <taxon>Eukaryota</taxon>
        <taxon>Fungi</taxon>
        <taxon>Dikarya</taxon>
        <taxon>Ascomycota</taxon>
        <taxon>Pezizomycotina</taxon>
        <taxon>Sordariomycetes</taxon>
        <taxon>Hypocreomycetidae</taxon>
        <taxon>Hypocreales</taxon>
        <taxon>Nectriaceae</taxon>
        <taxon>Fusarium</taxon>
    </lineage>
</organism>
<dbReference type="EMBL" id="JAHBCI010000001">
    <property type="protein sequence ID" value="KAG9508313.1"/>
    <property type="molecule type" value="Genomic_DNA"/>
</dbReference>
<name>A0A9P8IWT4_9HYPO</name>
<dbReference type="GeneID" id="68309734"/>
<dbReference type="KEGG" id="fmu:J7337_001877"/>
<dbReference type="AlphaFoldDB" id="A0A9P8IWT4"/>